<dbReference type="EMBL" id="JACEEZ010006830">
    <property type="protein sequence ID" value="KAG0724497.1"/>
    <property type="molecule type" value="Genomic_DNA"/>
</dbReference>
<keyword evidence="7" id="KW-0152">Cholesterol biosynthesis</keyword>
<dbReference type="OrthoDB" id="5326588at2759"/>
<comment type="catalytic activity">
    <reaction evidence="21">
        <text>cholesterol + NADP(+) = 7-dehydrocholesterol + NADPH + H(+)</text>
        <dbReference type="Rhea" id="RHEA:23984"/>
        <dbReference type="ChEBI" id="CHEBI:15378"/>
        <dbReference type="ChEBI" id="CHEBI:16113"/>
        <dbReference type="ChEBI" id="CHEBI:17759"/>
        <dbReference type="ChEBI" id="CHEBI:57783"/>
        <dbReference type="ChEBI" id="CHEBI:58349"/>
        <dbReference type="EC" id="1.3.1.21"/>
    </reaction>
    <physiologicalReaction direction="right-to-left" evidence="21">
        <dbReference type="Rhea" id="RHEA:23986"/>
    </physiologicalReaction>
</comment>
<dbReference type="InterPro" id="IPR018083">
    <property type="entry name" value="Sterol_reductase_CS"/>
</dbReference>
<feature type="transmembrane region" description="Helical" evidence="23">
    <location>
        <begin position="115"/>
        <end position="135"/>
    </location>
</feature>
<evidence type="ECO:0000256" key="11">
    <source>
        <dbReference type="ARBA" id="ARBA00022989"/>
    </source>
</evidence>
<dbReference type="GO" id="GO:0005789">
    <property type="term" value="C:endoplasmic reticulum membrane"/>
    <property type="evidence" value="ECO:0007669"/>
    <property type="project" value="UniProtKB-SubCell"/>
</dbReference>
<evidence type="ECO:0000256" key="19">
    <source>
        <dbReference type="ARBA" id="ARBA00039984"/>
    </source>
</evidence>
<name>A0A8J4YC08_CHIOP</name>
<dbReference type="Gene3D" id="1.20.120.1630">
    <property type="match status" value="1"/>
</dbReference>
<keyword evidence="25" id="KW-1185">Reference proteome</keyword>
<comment type="pathway">
    <text evidence="2">Steroid biosynthesis; cholesterol biosynthesis.</text>
</comment>
<evidence type="ECO:0000256" key="16">
    <source>
        <dbReference type="ARBA" id="ARBA00023166"/>
    </source>
</evidence>
<keyword evidence="15 23" id="KW-0472">Membrane</keyword>
<evidence type="ECO:0000256" key="3">
    <source>
        <dbReference type="ARBA" id="ARBA00005402"/>
    </source>
</evidence>
<dbReference type="Pfam" id="PF01222">
    <property type="entry name" value="ERG4_ERG24"/>
    <property type="match status" value="1"/>
</dbReference>
<comment type="catalytic activity">
    <reaction evidence="22">
        <text>7-dehydrodesmosterol + NADPH + H(+) = desmosterol + NADP(+)</text>
        <dbReference type="Rhea" id="RHEA:46740"/>
        <dbReference type="ChEBI" id="CHEBI:15378"/>
        <dbReference type="ChEBI" id="CHEBI:17737"/>
        <dbReference type="ChEBI" id="CHEBI:27910"/>
        <dbReference type="ChEBI" id="CHEBI:57783"/>
        <dbReference type="ChEBI" id="CHEBI:58349"/>
    </reaction>
    <physiologicalReaction direction="left-to-right" evidence="22">
        <dbReference type="Rhea" id="RHEA:46741"/>
    </physiologicalReaction>
</comment>
<comment type="subcellular location">
    <subcellularLocation>
        <location evidence="1">Endoplasmic reticulum membrane</location>
        <topology evidence="1">Multi-pass membrane protein</topology>
    </subcellularLocation>
</comment>
<dbReference type="EC" id="1.3.1.21" evidence="18"/>
<keyword evidence="4" id="KW-0444">Lipid biosynthesis</keyword>
<keyword evidence="11 23" id="KW-1133">Transmembrane helix</keyword>
<dbReference type="PANTHER" id="PTHR21257:SF38">
    <property type="entry name" value="7-DEHYDROCHOLESTEROL REDUCTASE"/>
    <property type="match status" value="1"/>
</dbReference>
<dbReference type="GO" id="GO:0016132">
    <property type="term" value="P:brassinosteroid biosynthetic process"/>
    <property type="evidence" value="ECO:0007669"/>
    <property type="project" value="TreeGrafter"/>
</dbReference>
<evidence type="ECO:0000256" key="4">
    <source>
        <dbReference type="ARBA" id="ARBA00022516"/>
    </source>
</evidence>
<evidence type="ECO:0000256" key="1">
    <source>
        <dbReference type="ARBA" id="ARBA00004477"/>
    </source>
</evidence>
<feature type="transmembrane region" description="Helical" evidence="23">
    <location>
        <begin position="202"/>
        <end position="221"/>
    </location>
</feature>
<evidence type="ECO:0000256" key="17">
    <source>
        <dbReference type="ARBA" id="ARBA00023221"/>
    </source>
</evidence>
<keyword evidence="17" id="KW-0753">Steroid metabolism</keyword>
<evidence type="ECO:0000256" key="23">
    <source>
        <dbReference type="SAM" id="Phobius"/>
    </source>
</evidence>
<evidence type="ECO:0000256" key="15">
    <source>
        <dbReference type="ARBA" id="ARBA00023136"/>
    </source>
</evidence>
<dbReference type="InterPro" id="IPR001171">
    <property type="entry name" value="ERG24_DHCR-like"/>
</dbReference>
<dbReference type="GO" id="GO:0047598">
    <property type="term" value="F:7-dehydrocholesterol reductase activity"/>
    <property type="evidence" value="ECO:0007669"/>
    <property type="project" value="UniProtKB-EC"/>
</dbReference>
<keyword evidence="14" id="KW-0443">Lipid metabolism</keyword>
<evidence type="ECO:0000256" key="22">
    <source>
        <dbReference type="ARBA" id="ARBA00047826"/>
    </source>
</evidence>
<protein>
    <recommendedName>
        <fullName evidence="19">7-dehydrocholesterol reductase</fullName>
        <ecNumber evidence="18">1.3.1.21</ecNumber>
    </recommendedName>
    <alternativeName>
        <fullName evidence="20">Sterol Delta(7)-reductase</fullName>
    </alternativeName>
</protein>
<evidence type="ECO:0000256" key="14">
    <source>
        <dbReference type="ARBA" id="ARBA00023098"/>
    </source>
</evidence>
<dbReference type="UniPathway" id="UPA00063"/>
<comment type="caution">
    <text evidence="24">The sequence shown here is derived from an EMBL/GenBank/DDBJ whole genome shotgun (WGS) entry which is preliminary data.</text>
</comment>
<dbReference type="PANTHER" id="PTHR21257">
    <property type="entry name" value="DELTA(14)-STEROL REDUCTASE"/>
    <property type="match status" value="1"/>
</dbReference>
<dbReference type="PROSITE" id="PS01018">
    <property type="entry name" value="STEROL_REDUCT_2"/>
    <property type="match status" value="1"/>
</dbReference>
<dbReference type="Proteomes" id="UP000770661">
    <property type="component" value="Unassembled WGS sequence"/>
</dbReference>
<evidence type="ECO:0000256" key="21">
    <source>
        <dbReference type="ARBA" id="ARBA00047795"/>
    </source>
</evidence>
<reference evidence="24" key="1">
    <citation type="submission" date="2020-07" db="EMBL/GenBank/DDBJ databases">
        <title>The High-quality genome of the commercially important snow crab, Chionoecetes opilio.</title>
        <authorList>
            <person name="Jeong J.-H."/>
            <person name="Ryu S."/>
        </authorList>
    </citation>
    <scope>NUCLEOTIDE SEQUENCE</scope>
    <source>
        <strain evidence="24">MADBK_172401_WGS</strain>
        <tissue evidence="24">Digestive gland</tissue>
    </source>
</reference>
<evidence type="ECO:0000256" key="6">
    <source>
        <dbReference type="ARBA" id="ARBA00022692"/>
    </source>
</evidence>
<dbReference type="AlphaFoldDB" id="A0A8J4YC08"/>
<feature type="transmembrane region" description="Helical" evidence="23">
    <location>
        <begin position="346"/>
        <end position="375"/>
    </location>
</feature>
<comment type="similarity">
    <text evidence="3">Belongs to the ERG4/ERG24 family.</text>
</comment>
<keyword evidence="5" id="KW-0153">Cholesterol metabolism</keyword>
<evidence type="ECO:0000256" key="8">
    <source>
        <dbReference type="ARBA" id="ARBA00022824"/>
    </source>
</evidence>
<evidence type="ECO:0000256" key="5">
    <source>
        <dbReference type="ARBA" id="ARBA00022548"/>
    </source>
</evidence>
<evidence type="ECO:0000256" key="12">
    <source>
        <dbReference type="ARBA" id="ARBA00023002"/>
    </source>
</evidence>
<evidence type="ECO:0000256" key="7">
    <source>
        <dbReference type="ARBA" id="ARBA00022778"/>
    </source>
</evidence>
<accession>A0A8J4YC08</accession>
<sequence length="409" mass="46468">MGPYDILRYYIGPPCIILGATGSVQLLAWLGTDPSSIPWHVKGNGSAWLTVAVLLLWAFLSLWVPGKVFRGPQTPFGYTPIYKANGLQFFLVSIAAYLALILVFPSLPIHLYRNFANILASCNLLAMGLCVFLLIKGKRWPDSREVVEPKPLLYEFYRGMEIHPQLLGVDVKQLTNCRFGLLAWELLVLNFFFAGWQKNGFSSAHLVSALLQTVYLAKFYWWETGYFNTLDIILDRAGYYICWGCLAFVPSLYTFASYYLVANPPVMTINGAVLTFLLGILAISLNYRVDWEKEYFKANNGRCKLWWKPATYIEAKYEASNGIRSSKLLTAGFWGIGRHLNYTFELLLALSWCLPGLGCGLLPFIYFIFLTILLVHRVFRDEEKCAAKYGSAWVTYCNQVPYRLLPGVF</sequence>
<evidence type="ECO:0000313" key="25">
    <source>
        <dbReference type="Proteomes" id="UP000770661"/>
    </source>
</evidence>
<feature type="transmembrane region" description="Helical" evidence="23">
    <location>
        <begin position="87"/>
        <end position="109"/>
    </location>
</feature>
<organism evidence="24 25">
    <name type="scientific">Chionoecetes opilio</name>
    <name type="common">Atlantic snow crab</name>
    <name type="synonym">Cancer opilio</name>
    <dbReference type="NCBI Taxonomy" id="41210"/>
    <lineage>
        <taxon>Eukaryota</taxon>
        <taxon>Metazoa</taxon>
        <taxon>Ecdysozoa</taxon>
        <taxon>Arthropoda</taxon>
        <taxon>Crustacea</taxon>
        <taxon>Multicrustacea</taxon>
        <taxon>Malacostraca</taxon>
        <taxon>Eumalacostraca</taxon>
        <taxon>Eucarida</taxon>
        <taxon>Decapoda</taxon>
        <taxon>Pleocyemata</taxon>
        <taxon>Brachyura</taxon>
        <taxon>Eubrachyura</taxon>
        <taxon>Majoidea</taxon>
        <taxon>Majidae</taxon>
        <taxon>Chionoecetes</taxon>
    </lineage>
</organism>
<keyword evidence="13" id="KW-0756">Sterol biosynthesis</keyword>
<evidence type="ECO:0000313" key="24">
    <source>
        <dbReference type="EMBL" id="KAG0724497.1"/>
    </source>
</evidence>
<evidence type="ECO:0000256" key="2">
    <source>
        <dbReference type="ARBA" id="ARBA00004770"/>
    </source>
</evidence>
<evidence type="ECO:0000256" key="10">
    <source>
        <dbReference type="ARBA" id="ARBA00022955"/>
    </source>
</evidence>
<evidence type="ECO:0000256" key="13">
    <source>
        <dbReference type="ARBA" id="ARBA00023011"/>
    </source>
</evidence>
<keyword evidence="9" id="KW-0521">NADP</keyword>
<keyword evidence="16" id="KW-1207">Sterol metabolism</keyword>
<feature type="transmembrane region" description="Helical" evidence="23">
    <location>
        <begin position="241"/>
        <end position="261"/>
    </location>
</feature>
<gene>
    <name evidence="24" type="primary">DWF5</name>
    <name evidence="24" type="ORF">GWK47_040472</name>
</gene>
<keyword evidence="6 23" id="KW-0812">Transmembrane</keyword>
<keyword evidence="8" id="KW-0256">Endoplasmic reticulum</keyword>
<feature type="transmembrane region" description="Helical" evidence="23">
    <location>
        <begin position="47"/>
        <end position="66"/>
    </location>
</feature>
<keyword evidence="10" id="KW-0752">Steroid biosynthesis</keyword>
<proteinExistence type="inferred from homology"/>
<evidence type="ECO:0000256" key="20">
    <source>
        <dbReference type="ARBA" id="ARBA00042688"/>
    </source>
</evidence>
<feature type="transmembrane region" description="Helical" evidence="23">
    <location>
        <begin position="179"/>
        <end position="196"/>
    </location>
</feature>
<dbReference type="GO" id="GO:0006695">
    <property type="term" value="P:cholesterol biosynthetic process"/>
    <property type="evidence" value="ECO:0007669"/>
    <property type="project" value="UniProtKB-UniPathway"/>
</dbReference>
<keyword evidence="12" id="KW-0560">Oxidoreductase</keyword>
<feature type="transmembrane region" description="Helical" evidence="23">
    <location>
        <begin position="267"/>
        <end position="287"/>
    </location>
</feature>
<evidence type="ECO:0000256" key="18">
    <source>
        <dbReference type="ARBA" id="ARBA00038851"/>
    </source>
</evidence>
<evidence type="ECO:0000256" key="9">
    <source>
        <dbReference type="ARBA" id="ARBA00022857"/>
    </source>
</evidence>
<feature type="transmembrane region" description="Helical" evidence="23">
    <location>
        <begin position="7"/>
        <end position="27"/>
    </location>
</feature>